<keyword evidence="3" id="KW-0732">Signal</keyword>
<feature type="transmembrane region" description="Helical" evidence="2">
    <location>
        <begin position="133"/>
        <end position="155"/>
    </location>
</feature>
<feature type="region of interest" description="Disordered" evidence="1">
    <location>
        <begin position="173"/>
        <end position="209"/>
    </location>
</feature>
<keyword evidence="2" id="KW-1133">Transmembrane helix</keyword>
<accession>A0A4U5N6E4</accession>
<evidence type="ECO:0000256" key="3">
    <source>
        <dbReference type="SAM" id="SignalP"/>
    </source>
</evidence>
<sequence length="408" mass="43583">MKPLPVGFKAVLILLLALLVGQTAAAEGNVNTGLFSEVFGSMFPGYHGLSERSVDPAKPAAKAIFSTFEPRTKQEGVEIIAAPRETLDRESAINGLSEYLALFGVTELPEMMGMLKDTSEKYNRRSKSDTLMLLGYGILFFLTCLIHIALQVHLISHKTKFNEKLDAAKHNALTEARSVEPSRKTSSSTKQGSPNASTPSKMFPFGGVSPTQKSSATAIFRGGLYPTQMSKISNTQLISPTQRISASRTGSSSTLTAMPSGTQLTQISSVTQSVTPKTSATQLSNMTRVGSASLVAPKSSGTPISAMTRKPSKMGNVTQMPFATAAPEATMMPGGANNVILRPSTTDVSPVMSRSSNSKMPNATAMSKATQLPGGKPSKSALFDKNYETFNNLQKIMNEPKPISFMRI</sequence>
<feature type="compositionally biased region" description="Polar residues" evidence="1">
    <location>
        <begin position="346"/>
        <end position="370"/>
    </location>
</feature>
<organism evidence="4 5">
    <name type="scientific">Steinernema carpocapsae</name>
    <name type="common">Entomopathogenic nematode</name>
    <dbReference type="NCBI Taxonomy" id="34508"/>
    <lineage>
        <taxon>Eukaryota</taxon>
        <taxon>Metazoa</taxon>
        <taxon>Ecdysozoa</taxon>
        <taxon>Nematoda</taxon>
        <taxon>Chromadorea</taxon>
        <taxon>Rhabditida</taxon>
        <taxon>Tylenchina</taxon>
        <taxon>Panagrolaimomorpha</taxon>
        <taxon>Strongyloidoidea</taxon>
        <taxon>Steinernematidae</taxon>
        <taxon>Steinernema</taxon>
    </lineage>
</organism>
<evidence type="ECO:0000313" key="4">
    <source>
        <dbReference type="EMBL" id="TKR77761.1"/>
    </source>
</evidence>
<feature type="compositionally biased region" description="Polar residues" evidence="1">
    <location>
        <begin position="184"/>
        <end position="200"/>
    </location>
</feature>
<feature type="region of interest" description="Disordered" evidence="1">
    <location>
        <begin position="294"/>
        <end position="314"/>
    </location>
</feature>
<dbReference type="Proteomes" id="UP000298663">
    <property type="component" value="Unassembled WGS sequence"/>
</dbReference>
<keyword evidence="2" id="KW-0812">Transmembrane</keyword>
<dbReference type="EMBL" id="AZBU02000005">
    <property type="protein sequence ID" value="TKR77761.1"/>
    <property type="molecule type" value="Genomic_DNA"/>
</dbReference>
<keyword evidence="2" id="KW-0472">Membrane</keyword>
<name>A0A4U5N6E4_STECR</name>
<dbReference type="AlphaFoldDB" id="A0A4U5N6E4"/>
<evidence type="ECO:0000313" key="5">
    <source>
        <dbReference type="Proteomes" id="UP000298663"/>
    </source>
</evidence>
<evidence type="ECO:0000256" key="2">
    <source>
        <dbReference type="SAM" id="Phobius"/>
    </source>
</evidence>
<feature type="chain" id="PRO_5020849441" evidence="3">
    <location>
        <begin position="26"/>
        <end position="408"/>
    </location>
</feature>
<reference evidence="4 5" key="1">
    <citation type="journal article" date="2015" name="Genome Biol.">
        <title>Comparative genomics of Steinernema reveals deeply conserved gene regulatory networks.</title>
        <authorList>
            <person name="Dillman A.R."/>
            <person name="Macchietto M."/>
            <person name="Porter C.F."/>
            <person name="Rogers A."/>
            <person name="Williams B."/>
            <person name="Antoshechkin I."/>
            <person name="Lee M.M."/>
            <person name="Goodwin Z."/>
            <person name="Lu X."/>
            <person name="Lewis E.E."/>
            <person name="Goodrich-Blair H."/>
            <person name="Stock S.P."/>
            <person name="Adams B.J."/>
            <person name="Sternberg P.W."/>
            <person name="Mortazavi A."/>
        </authorList>
    </citation>
    <scope>NUCLEOTIDE SEQUENCE [LARGE SCALE GENOMIC DNA]</scope>
    <source>
        <strain evidence="4 5">ALL</strain>
    </source>
</reference>
<protein>
    <submittedName>
        <fullName evidence="4">Uncharacterized protein</fullName>
    </submittedName>
</protein>
<reference evidence="4 5" key="2">
    <citation type="journal article" date="2019" name="G3 (Bethesda)">
        <title>Hybrid Assembly of the Genome of the Entomopathogenic Nematode Steinernema carpocapsae Identifies the X-Chromosome.</title>
        <authorList>
            <person name="Serra L."/>
            <person name="Macchietto M."/>
            <person name="Macias-Munoz A."/>
            <person name="McGill C.J."/>
            <person name="Rodriguez I.M."/>
            <person name="Rodriguez B."/>
            <person name="Murad R."/>
            <person name="Mortazavi A."/>
        </authorList>
    </citation>
    <scope>NUCLEOTIDE SEQUENCE [LARGE SCALE GENOMIC DNA]</scope>
    <source>
        <strain evidence="4 5">ALL</strain>
    </source>
</reference>
<keyword evidence="5" id="KW-1185">Reference proteome</keyword>
<comment type="caution">
    <text evidence="4">The sequence shown here is derived from an EMBL/GenBank/DDBJ whole genome shotgun (WGS) entry which is preliminary data.</text>
</comment>
<feature type="region of interest" description="Disordered" evidence="1">
    <location>
        <begin position="346"/>
        <end position="378"/>
    </location>
</feature>
<gene>
    <name evidence="4" type="ORF">L596_018674</name>
</gene>
<evidence type="ECO:0000256" key="1">
    <source>
        <dbReference type="SAM" id="MobiDB-lite"/>
    </source>
</evidence>
<proteinExistence type="predicted"/>
<feature type="signal peptide" evidence="3">
    <location>
        <begin position="1"/>
        <end position="25"/>
    </location>
</feature>